<protein>
    <submittedName>
        <fullName evidence="1">Uncharacterized protein</fullName>
    </submittedName>
</protein>
<reference evidence="1" key="1">
    <citation type="submission" date="2021-01" db="EMBL/GenBank/DDBJ databases">
        <title>Whole genome shotgun sequence of Dactylosporangium siamense NBRC 106093.</title>
        <authorList>
            <person name="Komaki H."/>
            <person name="Tamura T."/>
        </authorList>
    </citation>
    <scope>NUCLEOTIDE SEQUENCE</scope>
    <source>
        <strain evidence="1">NBRC 106093</strain>
    </source>
</reference>
<name>A0A919PKZ6_9ACTN</name>
<organism evidence="1 2">
    <name type="scientific">Dactylosporangium siamense</name>
    <dbReference type="NCBI Taxonomy" id="685454"/>
    <lineage>
        <taxon>Bacteria</taxon>
        <taxon>Bacillati</taxon>
        <taxon>Actinomycetota</taxon>
        <taxon>Actinomycetes</taxon>
        <taxon>Micromonosporales</taxon>
        <taxon>Micromonosporaceae</taxon>
        <taxon>Dactylosporangium</taxon>
    </lineage>
</organism>
<evidence type="ECO:0000313" key="2">
    <source>
        <dbReference type="Proteomes" id="UP000660611"/>
    </source>
</evidence>
<dbReference type="EMBL" id="BONQ01000057">
    <property type="protein sequence ID" value="GIG45884.1"/>
    <property type="molecule type" value="Genomic_DNA"/>
</dbReference>
<dbReference type="Proteomes" id="UP000660611">
    <property type="component" value="Unassembled WGS sequence"/>
</dbReference>
<accession>A0A919PKZ6</accession>
<dbReference type="RefSeq" id="WP_239136015.1">
    <property type="nucleotide sequence ID" value="NZ_BAAAVW010000012.1"/>
</dbReference>
<proteinExistence type="predicted"/>
<keyword evidence="2" id="KW-1185">Reference proteome</keyword>
<comment type="caution">
    <text evidence="1">The sequence shown here is derived from an EMBL/GenBank/DDBJ whole genome shotgun (WGS) entry which is preliminary data.</text>
</comment>
<gene>
    <name evidence="1" type="ORF">Dsi01nite_039250</name>
</gene>
<evidence type="ECO:0000313" key="1">
    <source>
        <dbReference type="EMBL" id="GIG45884.1"/>
    </source>
</evidence>
<dbReference type="AlphaFoldDB" id="A0A919PKZ6"/>
<sequence length="179" mass="19421">MFGFLKKRRLPAGQRPDLAADERVLSWAGTTGDNVVVVTNLGLWLPGAGERLGWHEIHKATWSGRQLTLIAAHELPADDPGDYVVMQDLPPLVLPLPDPDRVPEHIRTRVNKSIGHTSHHPLEAGFGVRVVARRVSGVDGLRWTVRYDEGVDPAAPGVAEQTAALVSWARESIGTPATA</sequence>